<reference evidence="4 5" key="1">
    <citation type="submission" date="2017-09" db="EMBL/GenBank/DDBJ databases">
        <title>Depth-based differentiation of microbial function through sediment-hosted aquifers and enrichment of novel symbionts in the deep terrestrial subsurface.</title>
        <authorList>
            <person name="Probst A.J."/>
            <person name="Ladd B."/>
            <person name="Jarett J.K."/>
            <person name="Geller-Mcgrath D.E."/>
            <person name="Sieber C.M."/>
            <person name="Emerson J.B."/>
            <person name="Anantharaman K."/>
            <person name="Thomas B.C."/>
            <person name="Malmstrom R."/>
            <person name="Stieglmeier M."/>
            <person name="Klingl A."/>
            <person name="Woyke T."/>
            <person name="Ryan C.M."/>
            <person name="Banfield J.F."/>
        </authorList>
    </citation>
    <scope>NUCLEOTIDE SEQUENCE [LARGE SCALE GENOMIC DNA]</scope>
    <source>
        <strain evidence="4">CG10_big_fil_rev_8_21_14_0_10_32_10</strain>
    </source>
</reference>
<evidence type="ECO:0000313" key="4">
    <source>
        <dbReference type="EMBL" id="PIR43767.1"/>
    </source>
</evidence>
<feature type="domain" description="SH3b" evidence="3">
    <location>
        <begin position="315"/>
        <end position="380"/>
    </location>
</feature>
<evidence type="ECO:0000313" key="5">
    <source>
        <dbReference type="Proteomes" id="UP000230214"/>
    </source>
</evidence>
<dbReference type="InterPro" id="IPR013229">
    <property type="entry name" value="PEGA"/>
</dbReference>
<evidence type="ECO:0000256" key="1">
    <source>
        <dbReference type="SAM" id="MobiDB-lite"/>
    </source>
</evidence>
<evidence type="ECO:0000256" key="2">
    <source>
        <dbReference type="SAM" id="Phobius"/>
    </source>
</evidence>
<dbReference type="EMBL" id="PCXU01000011">
    <property type="protein sequence ID" value="PIR43767.1"/>
    <property type="molecule type" value="Genomic_DNA"/>
</dbReference>
<dbReference type="InterPro" id="IPR003646">
    <property type="entry name" value="SH3-like_bac-type"/>
</dbReference>
<accession>A0A2H0RBA8</accession>
<feature type="transmembrane region" description="Helical" evidence="2">
    <location>
        <begin position="6"/>
        <end position="27"/>
    </location>
</feature>
<dbReference type="Pfam" id="PF08308">
    <property type="entry name" value="PEGA"/>
    <property type="match status" value="2"/>
</dbReference>
<gene>
    <name evidence="4" type="ORF">COV24_00825</name>
</gene>
<organism evidence="4 5">
    <name type="scientific">candidate division WWE3 bacterium CG10_big_fil_rev_8_21_14_0_10_32_10</name>
    <dbReference type="NCBI Taxonomy" id="1975090"/>
    <lineage>
        <taxon>Bacteria</taxon>
        <taxon>Katanobacteria</taxon>
    </lineage>
</organism>
<feature type="region of interest" description="Disordered" evidence="1">
    <location>
        <begin position="380"/>
        <end position="403"/>
    </location>
</feature>
<dbReference type="PROSITE" id="PS51781">
    <property type="entry name" value="SH3B"/>
    <property type="match status" value="1"/>
</dbReference>
<comment type="caution">
    <text evidence="4">The sequence shown here is derived from an EMBL/GenBank/DDBJ whole genome shotgun (WGS) entry which is preliminary data.</text>
</comment>
<dbReference type="Pfam" id="PF08239">
    <property type="entry name" value="SH3_3"/>
    <property type="match status" value="1"/>
</dbReference>
<proteinExistence type="predicted"/>
<keyword evidence="2" id="KW-0812">Transmembrane</keyword>
<keyword evidence="2" id="KW-0472">Membrane</keyword>
<evidence type="ECO:0000259" key="3">
    <source>
        <dbReference type="PROSITE" id="PS51781"/>
    </source>
</evidence>
<dbReference type="Gene3D" id="2.30.30.40">
    <property type="entry name" value="SH3 Domains"/>
    <property type="match status" value="1"/>
</dbReference>
<sequence length="403" mass="44564">MNKNYLPIITPIVILIIGLSFLGYTYYKNISNKPAALSISSKYKDAEVTFKDKSYGKTPIEETDLKPGRGELIIKTKDNEFKKEIILTEAALTVVSADVGVSDNFSGNLVLWYDKTGQDSSQVFVASTPTGSTVKINNQDFKETPVTISESDINNKENNEYTILIEKSGYESQKITVKLEKGYKLNISSHLFLKPIPGEVEKMETTNIYTVYGFRSTDLSGISTGEWASAIAYWLDTRGAALIGAENITYFDYFVDSEGTLYNGKGDVLDKDKEKLQEVPKDLLKIAFLNQTDTSEVTDKAKETLGGLLGKEAISSIYKVTETGVGYLNVRKTPDLNGELAGKLNVGDTVEVIEQQGDWYKIKFEDSEAYAYATYIEKVEAPTPAPQDNNTEEDNTGGDGNNQ</sequence>
<dbReference type="Proteomes" id="UP000230214">
    <property type="component" value="Unassembled WGS sequence"/>
</dbReference>
<protein>
    <recommendedName>
        <fullName evidence="3">SH3b domain-containing protein</fullName>
    </recommendedName>
</protein>
<dbReference type="AlphaFoldDB" id="A0A2H0RBA8"/>
<keyword evidence="2" id="KW-1133">Transmembrane helix</keyword>
<dbReference type="SMART" id="SM00287">
    <property type="entry name" value="SH3b"/>
    <property type="match status" value="1"/>
</dbReference>
<name>A0A2H0RBA8_UNCKA</name>